<dbReference type="STRING" id="882082.SaccyDRAFT_1801"/>
<feature type="compositionally biased region" description="Low complexity" evidence="2">
    <location>
        <begin position="31"/>
        <end position="45"/>
    </location>
</feature>
<dbReference type="Proteomes" id="UP000002791">
    <property type="component" value="Chromosome"/>
</dbReference>
<gene>
    <name evidence="5" type="ORF">SaccyDRAFT_1801</name>
</gene>
<keyword evidence="6" id="KW-1185">Reference proteome</keyword>
<dbReference type="OrthoDB" id="9810718at2"/>
<dbReference type="Gene3D" id="3.60.21.10">
    <property type="match status" value="1"/>
</dbReference>
<dbReference type="InterPro" id="IPR052169">
    <property type="entry name" value="CW_Biosynth-Accessory"/>
</dbReference>
<dbReference type="eggNOG" id="COG2843">
    <property type="taxonomic scope" value="Bacteria"/>
</dbReference>
<dbReference type="HOGENOM" id="CLU_038823_6_0_11"/>
<feature type="domain" description="Capsule synthesis protein CapA" evidence="4">
    <location>
        <begin position="52"/>
        <end position="303"/>
    </location>
</feature>
<accession>H5XI69</accession>
<reference evidence="5 6" key="1">
    <citation type="submission" date="2011-11" db="EMBL/GenBank/DDBJ databases">
        <title>The Noncontiguous Finished sequence of Saccharomonospora cyanea NA-134.</title>
        <authorList>
            <consortium name="US DOE Joint Genome Institute"/>
            <person name="Lucas S."/>
            <person name="Han J."/>
            <person name="Lapidus A."/>
            <person name="Cheng J.-F."/>
            <person name="Goodwin L."/>
            <person name="Pitluck S."/>
            <person name="Peters L."/>
            <person name="Ovchinnikova G."/>
            <person name="Lu M."/>
            <person name="Detter J.C."/>
            <person name="Han C."/>
            <person name="Tapia R."/>
            <person name="Land M."/>
            <person name="Hauser L."/>
            <person name="Kyrpides N."/>
            <person name="Ivanova N."/>
            <person name="Pagani I."/>
            <person name="Brambilla E.-M."/>
            <person name="Klenk H.-P."/>
            <person name="Woyke T."/>
        </authorList>
    </citation>
    <scope>NUCLEOTIDE SEQUENCE [LARGE SCALE GENOMIC DNA]</scope>
    <source>
        <strain evidence="5 6">NA-134</strain>
    </source>
</reference>
<dbReference type="PANTHER" id="PTHR33393:SF13">
    <property type="entry name" value="PGA BIOSYNTHESIS PROTEIN CAPA"/>
    <property type="match status" value="1"/>
</dbReference>
<name>H5XI69_9PSEU</name>
<dbReference type="CDD" id="cd07381">
    <property type="entry name" value="MPP_CapA"/>
    <property type="match status" value="1"/>
</dbReference>
<dbReference type="AlphaFoldDB" id="H5XI69"/>
<evidence type="ECO:0000259" key="4">
    <source>
        <dbReference type="SMART" id="SM00854"/>
    </source>
</evidence>
<evidence type="ECO:0000256" key="2">
    <source>
        <dbReference type="SAM" id="MobiDB-lite"/>
    </source>
</evidence>
<dbReference type="Pfam" id="PF09587">
    <property type="entry name" value="PGA_cap"/>
    <property type="match status" value="1"/>
</dbReference>
<keyword evidence="3" id="KW-0732">Signal</keyword>
<feature type="chain" id="PRO_5003601742" evidence="3">
    <location>
        <begin position="26"/>
        <end position="385"/>
    </location>
</feature>
<dbReference type="PANTHER" id="PTHR33393">
    <property type="entry name" value="POLYGLUTAMINE SYNTHESIS ACCESSORY PROTEIN RV0574C-RELATED"/>
    <property type="match status" value="1"/>
</dbReference>
<dbReference type="SMART" id="SM00854">
    <property type="entry name" value="PGA_cap"/>
    <property type="match status" value="1"/>
</dbReference>
<dbReference type="InterPro" id="IPR019079">
    <property type="entry name" value="Capsule_synth_CapA"/>
</dbReference>
<dbReference type="PROSITE" id="PS51257">
    <property type="entry name" value="PROKAR_LIPOPROTEIN"/>
    <property type="match status" value="1"/>
</dbReference>
<evidence type="ECO:0000256" key="3">
    <source>
        <dbReference type="SAM" id="SignalP"/>
    </source>
</evidence>
<dbReference type="SUPFAM" id="SSF56300">
    <property type="entry name" value="Metallo-dependent phosphatases"/>
    <property type="match status" value="1"/>
</dbReference>
<organism evidence="5 6">
    <name type="scientific">Saccharomonospora cyanea NA-134</name>
    <dbReference type="NCBI Taxonomy" id="882082"/>
    <lineage>
        <taxon>Bacteria</taxon>
        <taxon>Bacillati</taxon>
        <taxon>Actinomycetota</taxon>
        <taxon>Actinomycetes</taxon>
        <taxon>Pseudonocardiales</taxon>
        <taxon>Pseudonocardiaceae</taxon>
        <taxon>Saccharomonospora</taxon>
    </lineage>
</organism>
<dbReference type="RefSeq" id="WP_005455504.1">
    <property type="nucleotide sequence ID" value="NZ_CM001440.1"/>
</dbReference>
<evidence type="ECO:0000313" key="5">
    <source>
        <dbReference type="EMBL" id="EHR60699.1"/>
    </source>
</evidence>
<feature type="region of interest" description="Disordered" evidence="2">
    <location>
        <begin position="23"/>
        <end position="50"/>
    </location>
</feature>
<evidence type="ECO:0000313" key="6">
    <source>
        <dbReference type="Proteomes" id="UP000002791"/>
    </source>
</evidence>
<proteinExistence type="inferred from homology"/>
<comment type="similarity">
    <text evidence="1">Belongs to the CapA family.</text>
</comment>
<sequence length="385" mass="40167">MSRRAVAAVLGVLGTAGLVAGCSSAPEPGPDEAAARTAEPTATSPAEPPSFNVVATGDILIHPELTDQAAEDAAAAGNGGPDEFDYGPLLAGVKPLVSEADLALCHLEVPLAEDGGPYSGYPQFIAPPELAGDLADTGYDGCSTASNHTLDHGTEGVASTLDALDEAGIEHTGSARSKEEAETPLVYDVGGVAVGHVSYTFGFNGFELPDDMPWLSNPLDADALVAEAEAAREAGAEVVIASVHWGQEYVHEPTPQQRALAERLASEDAIDLVIGHHAHVVQPIEKVGDTWVAWGLGNSVARHAEPRGVSEEGIAARFTFVREDDGWSVEQAEYLPTLVELGPPIRLVDLTTAEPTERRTQALERTDEIVLSRGGAEDGLTRPGN</sequence>
<feature type="signal peptide" evidence="3">
    <location>
        <begin position="1"/>
        <end position="25"/>
    </location>
</feature>
<dbReference type="InterPro" id="IPR029052">
    <property type="entry name" value="Metallo-depent_PP-like"/>
</dbReference>
<evidence type="ECO:0000256" key="1">
    <source>
        <dbReference type="ARBA" id="ARBA00005662"/>
    </source>
</evidence>
<dbReference type="EMBL" id="CM001440">
    <property type="protein sequence ID" value="EHR60699.1"/>
    <property type="molecule type" value="Genomic_DNA"/>
</dbReference>
<protein>
    <submittedName>
        <fullName evidence="5">Capsule synthesis protein PGA_cap</fullName>
    </submittedName>
</protein>